<comment type="subunit">
    <text evidence="4 10">Homotrimer.</text>
</comment>
<dbReference type="InterPro" id="IPR036704">
    <property type="entry name" value="RraA/RraA-like_sf"/>
</dbReference>
<dbReference type="NCBIfam" id="NF009134">
    <property type="entry name" value="PRK12487.1"/>
    <property type="match status" value="1"/>
</dbReference>
<evidence type="ECO:0000256" key="6">
    <source>
        <dbReference type="ARBA" id="ARBA00023239"/>
    </source>
</evidence>
<comment type="function">
    <text evidence="7 10">Catalyzes the aldol cleavage of 4-hydroxy-4-methyl-2-oxoglutarate (HMG) into 2 molecules of pyruvate. Also contains a secondary oxaloacetate (OAA) decarboxylase activity due to the common pyruvate enolate transition state formed following C-C bond cleavage in the retro-aldol and decarboxylation reactions.</text>
</comment>
<dbReference type="PATRIC" id="fig|28229.3.peg.3784"/>
<evidence type="ECO:0000256" key="7">
    <source>
        <dbReference type="ARBA" id="ARBA00025046"/>
    </source>
</evidence>
<accession>A0A099KG13</accession>
<dbReference type="CDD" id="cd16841">
    <property type="entry name" value="RraA_family"/>
    <property type="match status" value="1"/>
</dbReference>
<evidence type="ECO:0000313" key="12">
    <source>
        <dbReference type="Proteomes" id="UP000029868"/>
    </source>
</evidence>
<evidence type="ECO:0000256" key="4">
    <source>
        <dbReference type="ARBA" id="ARBA00011233"/>
    </source>
</evidence>
<dbReference type="InterPro" id="IPR005493">
    <property type="entry name" value="RraA/RraA-like"/>
</dbReference>
<evidence type="ECO:0000313" key="11">
    <source>
        <dbReference type="EMBL" id="KGJ89699.1"/>
    </source>
</evidence>
<feature type="binding site" evidence="9">
    <location>
        <position position="98"/>
    </location>
    <ligand>
        <name>Mg(2+)</name>
        <dbReference type="ChEBI" id="CHEBI:18420"/>
    </ligand>
</feature>
<dbReference type="GO" id="GO:0047443">
    <property type="term" value="F:4-hydroxy-4-methyl-2-oxoglutarate aldolase activity"/>
    <property type="evidence" value="ECO:0007669"/>
    <property type="project" value="UniProtKB-EC"/>
</dbReference>
<dbReference type="Proteomes" id="UP000029868">
    <property type="component" value="Unassembled WGS sequence"/>
</dbReference>
<sequence length="172" mass="18478">MLDLLPDLFDQYPEQLDLADPAFTDYGKNTIFYGEIVTVSCFEDNSKVKELLATDGTNKVLVVDGKGSMNRALLGDLIAENAVKHNWQAVVINGCIRDAGTIATLAIAVKALGCNPIKTEKLGVGDINMVVSFAGLDFIPGWTIYGDANGLAVSESKLISSDSQANYSRNMI</sequence>
<comment type="catalytic activity">
    <reaction evidence="8 10">
        <text>oxaloacetate + H(+) = pyruvate + CO2</text>
        <dbReference type="Rhea" id="RHEA:15641"/>
        <dbReference type="ChEBI" id="CHEBI:15361"/>
        <dbReference type="ChEBI" id="CHEBI:15378"/>
        <dbReference type="ChEBI" id="CHEBI:16452"/>
        <dbReference type="ChEBI" id="CHEBI:16526"/>
        <dbReference type="EC" id="4.1.1.112"/>
    </reaction>
</comment>
<reference evidence="11 12" key="1">
    <citation type="submission" date="2014-08" db="EMBL/GenBank/DDBJ databases">
        <title>Genomic and Phenotypic Diversity of Colwellia psychrerythraea strains from Disparate Marine Basins.</title>
        <authorList>
            <person name="Techtmann S.M."/>
            <person name="Stelling S.C."/>
            <person name="Utturkar S.M."/>
            <person name="Alshibli N."/>
            <person name="Harris A."/>
            <person name="Brown S.D."/>
            <person name="Hazen T.C."/>
        </authorList>
    </citation>
    <scope>NUCLEOTIDE SEQUENCE [LARGE SCALE GENOMIC DNA]</scope>
    <source>
        <strain evidence="11 12">GAB14E</strain>
    </source>
</reference>
<dbReference type="GO" id="GO:0051252">
    <property type="term" value="P:regulation of RNA metabolic process"/>
    <property type="evidence" value="ECO:0007669"/>
    <property type="project" value="InterPro"/>
</dbReference>
<evidence type="ECO:0000256" key="2">
    <source>
        <dbReference type="ARBA" id="ARBA00001968"/>
    </source>
</evidence>
<dbReference type="RefSeq" id="WP_052093956.1">
    <property type="nucleotide sequence ID" value="NZ_JQEC01000054.1"/>
</dbReference>
<dbReference type="EC" id="4.1.1.112" evidence="10"/>
<evidence type="ECO:0000256" key="3">
    <source>
        <dbReference type="ARBA" id="ARBA00008621"/>
    </source>
</evidence>
<evidence type="ECO:0000256" key="1">
    <source>
        <dbReference type="ARBA" id="ARBA00001342"/>
    </source>
</evidence>
<comment type="similarity">
    <text evidence="3 10">Belongs to the class II aldolase/RraA-like family.</text>
</comment>
<dbReference type="Pfam" id="PF03737">
    <property type="entry name" value="RraA-like"/>
    <property type="match status" value="1"/>
</dbReference>
<dbReference type="InterPro" id="IPR010203">
    <property type="entry name" value="RraA"/>
</dbReference>
<dbReference type="NCBIfam" id="TIGR01935">
    <property type="entry name" value="NOT-MenG"/>
    <property type="match status" value="1"/>
</dbReference>
<dbReference type="GO" id="GO:0008428">
    <property type="term" value="F:ribonuclease inhibitor activity"/>
    <property type="evidence" value="ECO:0007669"/>
    <property type="project" value="InterPro"/>
</dbReference>
<comment type="cofactor">
    <cofactor evidence="2 10">
        <name>a divalent metal cation</name>
        <dbReference type="ChEBI" id="CHEBI:60240"/>
    </cofactor>
</comment>
<dbReference type="PANTHER" id="PTHR33254:SF4">
    <property type="entry name" value="4-HYDROXY-4-METHYL-2-OXOGLUTARATE ALDOLASE 3-RELATED"/>
    <property type="match status" value="1"/>
</dbReference>
<proteinExistence type="inferred from homology"/>
<dbReference type="GO" id="GO:0046872">
    <property type="term" value="F:metal ion binding"/>
    <property type="evidence" value="ECO:0007669"/>
    <property type="project" value="UniProtKB-KW"/>
</dbReference>
<keyword evidence="5 9" id="KW-0479">Metal-binding</keyword>
<name>A0A099KG13_COLPS</name>
<feature type="binding site" evidence="9">
    <location>
        <begin position="75"/>
        <end position="78"/>
    </location>
    <ligand>
        <name>substrate</name>
    </ligand>
</feature>
<feature type="binding site" evidence="9">
    <location>
        <position position="97"/>
    </location>
    <ligand>
        <name>substrate</name>
    </ligand>
</feature>
<comment type="cofactor">
    <cofactor evidence="9">
        <name>Mg(2+)</name>
        <dbReference type="ChEBI" id="CHEBI:18420"/>
    </cofactor>
</comment>
<organism evidence="11 12">
    <name type="scientific">Colwellia psychrerythraea</name>
    <name type="common">Vibrio psychroerythus</name>
    <dbReference type="NCBI Taxonomy" id="28229"/>
    <lineage>
        <taxon>Bacteria</taxon>
        <taxon>Pseudomonadati</taxon>
        <taxon>Pseudomonadota</taxon>
        <taxon>Gammaproteobacteria</taxon>
        <taxon>Alteromonadales</taxon>
        <taxon>Colwelliaceae</taxon>
        <taxon>Colwellia</taxon>
    </lineage>
</organism>
<dbReference type="NCBIfam" id="NF006875">
    <property type="entry name" value="PRK09372.1"/>
    <property type="match status" value="1"/>
</dbReference>
<evidence type="ECO:0000256" key="5">
    <source>
        <dbReference type="ARBA" id="ARBA00022723"/>
    </source>
</evidence>
<keyword evidence="6 10" id="KW-0456">Lyase</keyword>
<evidence type="ECO:0000256" key="8">
    <source>
        <dbReference type="ARBA" id="ARBA00047973"/>
    </source>
</evidence>
<protein>
    <recommendedName>
        <fullName evidence="10">4-hydroxy-4-methyl-2-oxoglutarate aldolase</fullName>
        <shortName evidence="10">HMG aldolase</shortName>
        <ecNumber evidence="10">4.1.1.112</ecNumber>
        <ecNumber evidence="10">4.1.3.17</ecNumber>
    </recommendedName>
    <alternativeName>
        <fullName evidence="10">Oxaloacetate decarboxylase</fullName>
    </alternativeName>
</protein>
<dbReference type="EMBL" id="JQEC01000054">
    <property type="protein sequence ID" value="KGJ89699.1"/>
    <property type="molecule type" value="Genomic_DNA"/>
</dbReference>
<dbReference type="OrthoDB" id="943692at2"/>
<comment type="catalytic activity">
    <reaction evidence="1 10">
        <text>4-hydroxy-4-methyl-2-oxoglutarate = 2 pyruvate</text>
        <dbReference type="Rhea" id="RHEA:22748"/>
        <dbReference type="ChEBI" id="CHEBI:15361"/>
        <dbReference type="ChEBI" id="CHEBI:58276"/>
        <dbReference type="EC" id="4.1.3.17"/>
    </reaction>
</comment>
<dbReference type="SUPFAM" id="SSF89562">
    <property type="entry name" value="RraA-like"/>
    <property type="match status" value="1"/>
</dbReference>
<evidence type="ECO:0000256" key="10">
    <source>
        <dbReference type="RuleBase" id="RU004338"/>
    </source>
</evidence>
<dbReference type="Gene3D" id="3.50.30.40">
    <property type="entry name" value="Ribonuclease E inhibitor RraA/RraA-like"/>
    <property type="match status" value="1"/>
</dbReference>
<evidence type="ECO:0000256" key="9">
    <source>
        <dbReference type="PIRSR" id="PIRSR605493-1"/>
    </source>
</evidence>
<gene>
    <name evidence="11" type="ORF">GAB14E_3860</name>
</gene>
<dbReference type="AlphaFoldDB" id="A0A099KG13"/>
<comment type="caution">
    <text evidence="11">The sequence shown here is derived from an EMBL/GenBank/DDBJ whole genome shotgun (WGS) entry which is preliminary data.</text>
</comment>
<dbReference type="PANTHER" id="PTHR33254">
    <property type="entry name" value="4-HYDROXY-4-METHYL-2-OXOGLUTARATE ALDOLASE 3-RELATED"/>
    <property type="match status" value="1"/>
</dbReference>
<dbReference type="GO" id="GO:0008948">
    <property type="term" value="F:oxaloacetate decarboxylase activity"/>
    <property type="evidence" value="ECO:0007669"/>
    <property type="project" value="UniProtKB-EC"/>
</dbReference>
<keyword evidence="9" id="KW-0460">Magnesium</keyword>
<dbReference type="EC" id="4.1.3.17" evidence="10"/>